<proteinExistence type="predicted"/>
<dbReference type="Gramene" id="OBART07G20340.1">
    <property type="protein sequence ID" value="OBART07G20340.1"/>
    <property type="gene ID" value="OBART07G20340"/>
</dbReference>
<reference evidence="2" key="2">
    <citation type="submission" date="2015-03" db="UniProtKB">
        <authorList>
            <consortium name="EnsemblPlants"/>
        </authorList>
    </citation>
    <scope>IDENTIFICATION</scope>
</reference>
<protein>
    <recommendedName>
        <fullName evidence="4">DUF834 domain-containing protein</fullName>
    </recommendedName>
</protein>
<reference evidence="2" key="1">
    <citation type="journal article" date="2009" name="Rice">
        <title>De Novo Next Generation Sequencing of Plant Genomes.</title>
        <authorList>
            <person name="Rounsley S."/>
            <person name="Marri P.R."/>
            <person name="Yu Y."/>
            <person name="He R."/>
            <person name="Sisneros N."/>
            <person name="Goicoechea J.L."/>
            <person name="Lee S.J."/>
            <person name="Angelova A."/>
            <person name="Kudrna D."/>
            <person name="Luo M."/>
            <person name="Affourtit J."/>
            <person name="Desany B."/>
            <person name="Knight J."/>
            <person name="Niazi F."/>
            <person name="Egholm M."/>
            <person name="Wing R.A."/>
        </authorList>
    </citation>
    <scope>NUCLEOTIDE SEQUENCE [LARGE SCALE GENOMIC DNA]</scope>
    <source>
        <strain evidence="2">cv. IRGC 105608</strain>
    </source>
</reference>
<evidence type="ECO:0008006" key="4">
    <source>
        <dbReference type="Google" id="ProtNLM"/>
    </source>
</evidence>
<organism evidence="2">
    <name type="scientific">Oryza barthii</name>
    <dbReference type="NCBI Taxonomy" id="65489"/>
    <lineage>
        <taxon>Eukaryota</taxon>
        <taxon>Viridiplantae</taxon>
        <taxon>Streptophyta</taxon>
        <taxon>Embryophyta</taxon>
        <taxon>Tracheophyta</taxon>
        <taxon>Spermatophyta</taxon>
        <taxon>Magnoliopsida</taxon>
        <taxon>Liliopsida</taxon>
        <taxon>Poales</taxon>
        <taxon>Poaceae</taxon>
        <taxon>BOP clade</taxon>
        <taxon>Oryzoideae</taxon>
        <taxon>Oryzeae</taxon>
        <taxon>Oryzinae</taxon>
        <taxon>Oryza</taxon>
    </lineage>
</organism>
<keyword evidence="3" id="KW-1185">Reference proteome</keyword>
<evidence type="ECO:0000313" key="2">
    <source>
        <dbReference type="EnsemblPlants" id="OBART07G20340.1"/>
    </source>
</evidence>
<dbReference type="PaxDb" id="65489-OBART07G20340.1"/>
<dbReference type="EnsemblPlants" id="OBART07G20340.1">
    <property type="protein sequence ID" value="OBART07G20340.1"/>
    <property type="gene ID" value="OBART07G20340"/>
</dbReference>
<evidence type="ECO:0000256" key="1">
    <source>
        <dbReference type="SAM" id="MobiDB-lite"/>
    </source>
</evidence>
<dbReference type="AlphaFoldDB" id="A0A0D3GSX3"/>
<name>A0A0D3GSX3_9ORYZ</name>
<evidence type="ECO:0000313" key="3">
    <source>
        <dbReference type="Proteomes" id="UP000026960"/>
    </source>
</evidence>
<accession>A0A0D3GSX3</accession>
<feature type="region of interest" description="Disordered" evidence="1">
    <location>
        <begin position="45"/>
        <end position="84"/>
    </location>
</feature>
<sequence length="84" mass="8746">MSSRCGMVVGDGGCNRDDELRHMAVDDGPPVTSSDVAAGDELPACHGYGRRRTQPLATSSDAARRVDNGGRGAGDEPGLLEVEF</sequence>
<dbReference type="HOGENOM" id="CLU_2531056_0_0_1"/>
<dbReference type="Proteomes" id="UP000026960">
    <property type="component" value="Chromosome 7"/>
</dbReference>